<evidence type="ECO:0000256" key="5">
    <source>
        <dbReference type="ARBA" id="ARBA00023163"/>
    </source>
</evidence>
<keyword evidence="5" id="KW-0804">Transcription</keyword>
<dbReference type="InterPro" id="IPR051615">
    <property type="entry name" value="Transcr_Regulatory_Elem"/>
</dbReference>
<evidence type="ECO:0000256" key="4">
    <source>
        <dbReference type="ARBA" id="ARBA00023125"/>
    </source>
</evidence>
<feature type="compositionally biased region" description="Low complexity" evidence="7">
    <location>
        <begin position="512"/>
        <end position="532"/>
    </location>
</feature>
<evidence type="ECO:0000313" key="9">
    <source>
        <dbReference type="EMBL" id="KAA8916831.1"/>
    </source>
</evidence>
<accession>A0A642VAH6</accession>
<keyword evidence="1" id="KW-0479">Metal-binding</keyword>
<dbReference type="Pfam" id="PF04082">
    <property type="entry name" value="Fungal_trans"/>
    <property type="match status" value="1"/>
</dbReference>
<keyword evidence="6" id="KW-0539">Nucleus</keyword>
<name>A0A642VAH6_9ASCO</name>
<dbReference type="InterPro" id="IPR007219">
    <property type="entry name" value="XnlR_reg_dom"/>
</dbReference>
<evidence type="ECO:0000313" key="10">
    <source>
        <dbReference type="Proteomes" id="UP000761534"/>
    </source>
</evidence>
<dbReference type="AlphaFoldDB" id="A0A642VAH6"/>
<dbReference type="Proteomes" id="UP000761534">
    <property type="component" value="Unassembled WGS sequence"/>
</dbReference>
<evidence type="ECO:0000256" key="3">
    <source>
        <dbReference type="ARBA" id="ARBA00023015"/>
    </source>
</evidence>
<organism evidence="9 10">
    <name type="scientific">Trichomonascus ciferrii</name>
    <dbReference type="NCBI Taxonomy" id="44093"/>
    <lineage>
        <taxon>Eukaryota</taxon>
        <taxon>Fungi</taxon>
        <taxon>Dikarya</taxon>
        <taxon>Ascomycota</taxon>
        <taxon>Saccharomycotina</taxon>
        <taxon>Dipodascomycetes</taxon>
        <taxon>Dipodascales</taxon>
        <taxon>Trichomonascaceae</taxon>
        <taxon>Trichomonascus</taxon>
        <taxon>Trichomonascus ciferrii complex</taxon>
    </lineage>
</organism>
<evidence type="ECO:0000256" key="2">
    <source>
        <dbReference type="ARBA" id="ARBA00022833"/>
    </source>
</evidence>
<dbReference type="PANTHER" id="PTHR31313">
    <property type="entry name" value="TY1 ENHANCER ACTIVATOR"/>
    <property type="match status" value="1"/>
</dbReference>
<dbReference type="EMBL" id="SWFS01000078">
    <property type="protein sequence ID" value="KAA8916831.1"/>
    <property type="molecule type" value="Genomic_DNA"/>
</dbReference>
<evidence type="ECO:0000256" key="7">
    <source>
        <dbReference type="SAM" id="MobiDB-lite"/>
    </source>
</evidence>
<evidence type="ECO:0000256" key="6">
    <source>
        <dbReference type="ARBA" id="ARBA00023242"/>
    </source>
</evidence>
<dbReference type="OrthoDB" id="4212895at2759"/>
<feature type="domain" description="Xylanolytic transcriptional activator regulatory" evidence="8">
    <location>
        <begin position="73"/>
        <end position="238"/>
    </location>
</feature>
<comment type="caution">
    <text evidence="9">The sequence shown here is derived from an EMBL/GenBank/DDBJ whole genome shotgun (WGS) entry which is preliminary data.</text>
</comment>
<sequence>MATPEEFGVTYEDLSALTSANNLLLYNPDGHEKKSHLISISRICAKVEGYAIYVAVSNELSDCLTYQQALHVLSYYWAWFHPNVMHIYRPLFFRHMLDYEVHKNQSYGSGVCYSPALLTMILASGARAVYGLDSPVYKQLDDKAYSLLMEDLRHSTNCLATVGACMELALRSVDLDHNALAWNFSGLAFRTAHDLNLFNRPQMDSSAEEHEAKTAIKYSLRAFDILVSLYTSRPPTTRLAQEPHVMLDDDSFDLVQWVDPVAATSTDETKTEDEDFMVTSRPIYLTETFKWQMRVTTMQNRIIHRLHDNSKRDELEFFKELSELWSMLPGIFKVSSKKFNAVPHIFTLNMSYHLCYLLLLVPMFHQMPALSLSENYVQIAVNTADQVKQCLEAYASIYKTDLRNFTLTYTTYLYYQLIQSLSEIEHIQQKVSLHIEFAINVFKTSLLSSAGGNAALTFVKSNQLHTMPYNPVNLTTPPEFQTSYMLPYQPPQQQPPQQWHPPPPPPPPPPHQQQQQQQPTQHPPYWQDSYLM</sequence>
<dbReference type="PANTHER" id="PTHR31313:SF81">
    <property type="entry name" value="TY1 ENHANCER ACTIVATOR"/>
    <property type="match status" value="1"/>
</dbReference>
<dbReference type="GO" id="GO:0003677">
    <property type="term" value="F:DNA binding"/>
    <property type="evidence" value="ECO:0007669"/>
    <property type="project" value="UniProtKB-KW"/>
</dbReference>
<keyword evidence="4" id="KW-0238">DNA-binding</keyword>
<dbReference type="CDD" id="cd12148">
    <property type="entry name" value="fungal_TF_MHR"/>
    <property type="match status" value="1"/>
</dbReference>
<keyword evidence="10" id="KW-1185">Reference proteome</keyword>
<feature type="compositionally biased region" description="Pro residues" evidence="7">
    <location>
        <begin position="488"/>
        <end position="511"/>
    </location>
</feature>
<proteinExistence type="predicted"/>
<keyword evidence="3" id="KW-0805">Transcription regulation</keyword>
<evidence type="ECO:0000256" key="1">
    <source>
        <dbReference type="ARBA" id="ARBA00022723"/>
    </source>
</evidence>
<dbReference type="GO" id="GO:0008270">
    <property type="term" value="F:zinc ion binding"/>
    <property type="evidence" value="ECO:0007669"/>
    <property type="project" value="InterPro"/>
</dbReference>
<dbReference type="GO" id="GO:0006351">
    <property type="term" value="P:DNA-templated transcription"/>
    <property type="evidence" value="ECO:0007669"/>
    <property type="project" value="InterPro"/>
</dbReference>
<evidence type="ECO:0000259" key="8">
    <source>
        <dbReference type="Pfam" id="PF04082"/>
    </source>
</evidence>
<gene>
    <name evidence="9" type="ORF">TRICI_000950</name>
</gene>
<protein>
    <recommendedName>
        <fullName evidence="8">Xylanolytic transcriptional activator regulatory domain-containing protein</fullName>
    </recommendedName>
</protein>
<dbReference type="VEuPathDB" id="FungiDB:TRICI_000950"/>
<feature type="region of interest" description="Disordered" evidence="7">
    <location>
        <begin position="480"/>
        <end position="532"/>
    </location>
</feature>
<reference evidence="9" key="1">
    <citation type="journal article" date="2019" name="G3 (Bethesda)">
        <title>Genome Assemblies of Two Rare Opportunistic Yeast Pathogens: Diutina rugosa (syn. Candida rugosa) and Trichomonascus ciferrii (syn. Candida ciferrii).</title>
        <authorList>
            <person name="Mixao V."/>
            <person name="Saus E."/>
            <person name="Hansen A.P."/>
            <person name="Lass-Florl C."/>
            <person name="Gabaldon T."/>
        </authorList>
    </citation>
    <scope>NUCLEOTIDE SEQUENCE</scope>
    <source>
        <strain evidence="9">CBS 4856</strain>
    </source>
</reference>
<keyword evidence="2" id="KW-0862">Zinc</keyword>